<organism evidence="3 4">
    <name type="scientific">Chironomus riparius</name>
    <dbReference type="NCBI Taxonomy" id="315576"/>
    <lineage>
        <taxon>Eukaryota</taxon>
        <taxon>Metazoa</taxon>
        <taxon>Ecdysozoa</taxon>
        <taxon>Arthropoda</taxon>
        <taxon>Hexapoda</taxon>
        <taxon>Insecta</taxon>
        <taxon>Pterygota</taxon>
        <taxon>Neoptera</taxon>
        <taxon>Endopterygota</taxon>
        <taxon>Diptera</taxon>
        <taxon>Nematocera</taxon>
        <taxon>Chironomoidea</taxon>
        <taxon>Chironomidae</taxon>
        <taxon>Chironominae</taxon>
        <taxon>Chironomus</taxon>
    </lineage>
</organism>
<dbReference type="Gene3D" id="3.80.10.10">
    <property type="entry name" value="Ribonuclease Inhibitor"/>
    <property type="match status" value="1"/>
</dbReference>
<feature type="region of interest" description="Disordered" evidence="1">
    <location>
        <begin position="236"/>
        <end position="270"/>
    </location>
</feature>
<feature type="region of interest" description="Disordered" evidence="1">
    <location>
        <begin position="332"/>
        <end position="391"/>
    </location>
</feature>
<feature type="signal peptide" evidence="2">
    <location>
        <begin position="1"/>
        <end position="16"/>
    </location>
</feature>
<reference evidence="3" key="1">
    <citation type="submission" date="2022-01" db="EMBL/GenBank/DDBJ databases">
        <authorList>
            <person name="King R."/>
        </authorList>
    </citation>
    <scope>NUCLEOTIDE SEQUENCE</scope>
</reference>
<evidence type="ECO:0000256" key="2">
    <source>
        <dbReference type="SAM" id="SignalP"/>
    </source>
</evidence>
<name>A0A9N9RZ28_9DIPT</name>
<dbReference type="InterPro" id="IPR032675">
    <property type="entry name" value="LRR_dom_sf"/>
</dbReference>
<feature type="chain" id="PRO_5040168457" evidence="2">
    <location>
        <begin position="17"/>
        <end position="461"/>
    </location>
</feature>
<keyword evidence="2" id="KW-0732">Signal</keyword>
<dbReference type="InterPro" id="IPR001611">
    <property type="entry name" value="Leu-rich_rpt"/>
</dbReference>
<accession>A0A9N9RZ28</accession>
<dbReference type="OrthoDB" id="676979at2759"/>
<protein>
    <submittedName>
        <fullName evidence="3">Uncharacterized protein</fullName>
    </submittedName>
</protein>
<gene>
    <name evidence="3" type="ORF">CHIRRI_LOCUS9397</name>
</gene>
<reference evidence="3" key="2">
    <citation type="submission" date="2022-10" db="EMBL/GenBank/DDBJ databases">
        <authorList>
            <consortium name="ENA_rothamsted_submissions"/>
            <consortium name="culmorum"/>
            <person name="King R."/>
        </authorList>
    </citation>
    <scope>NUCLEOTIDE SEQUENCE</scope>
</reference>
<dbReference type="Proteomes" id="UP001153620">
    <property type="component" value="Chromosome 3"/>
</dbReference>
<feature type="compositionally biased region" description="Low complexity" evidence="1">
    <location>
        <begin position="333"/>
        <end position="365"/>
    </location>
</feature>
<feature type="compositionally biased region" description="Low complexity" evidence="1">
    <location>
        <begin position="374"/>
        <end position="391"/>
    </location>
</feature>
<keyword evidence="4" id="KW-1185">Reference proteome</keyword>
<dbReference type="AlphaFoldDB" id="A0A9N9RZ28"/>
<proteinExistence type="predicted"/>
<evidence type="ECO:0000313" key="3">
    <source>
        <dbReference type="EMBL" id="CAG9806542.1"/>
    </source>
</evidence>
<evidence type="ECO:0000313" key="4">
    <source>
        <dbReference type="Proteomes" id="UP001153620"/>
    </source>
</evidence>
<dbReference type="SUPFAM" id="SSF52058">
    <property type="entry name" value="L domain-like"/>
    <property type="match status" value="1"/>
</dbReference>
<evidence type="ECO:0000256" key="1">
    <source>
        <dbReference type="SAM" id="MobiDB-lite"/>
    </source>
</evidence>
<dbReference type="Pfam" id="PF13855">
    <property type="entry name" value="LRR_8"/>
    <property type="match status" value="1"/>
</dbReference>
<feature type="compositionally biased region" description="Polar residues" evidence="1">
    <location>
        <begin position="236"/>
        <end position="256"/>
    </location>
</feature>
<sequence length="461" mass="51069">MLRKVLLLAFIASVCGTSFDCKYETKGWAYIGSLYSCIAEPKELTSNKTVESFQGNHEVNGTNDDVKVVSFENCQKLKFIPQAIHKIFKNFIAIRFFSCQIEELGSFDLSDYHDLKWIVIYGSLITNIPGDFFMNNLNLIYVNFNRNKIKNIGRGLFNGLNSLKQVTMNSNVCINGGGLDTTLSSFINKLMLSCPEYVPTTTVTEAYSTYPGIIYTDSIVENKDNDLSVDFTTENNEQFTESWSTEPSTEASSSNIEEFPPTYSVEPTTDDATNISETLTTDSWMQETTETSMEYTTETSEQTTIEFITEPSIYTTRDIEVDATTRGVLDEISSSSTAVPSSTAAASTSASITPSTSLSSTSKAPKQSTTQAEPTTSSTPPVPSTQESYTTTTPFSTTICYTTTTISPENSSTTEYPKFSTTTTSKKPYYEEDICDIKKLNAKFEKAIEMYLELSTRPCSS</sequence>
<dbReference type="EMBL" id="OU895879">
    <property type="protein sequence ID" value="CAG9806542.1"/>
    <property type="molecule type" value="Genomic_DNA"/>
</dbReference>